<dbReference type="SFLD" id="SFLDS00003">
    <property type="entry name" value="Haloacid_Dehalogenase"/>
    <property type="match status" value="1"/>
</dbReference>
<accession>A0A8I0T841</accession>
<sequence>MDRIPVKGIIFDLDGTLVTSELDFSLIRAQIGCPSGQDLLSYINSLPSPYMREEAMNIVHQHELCDAQHCEVIPGVKPVLTQLSQMGIPLAVVTRNFAKAAHLKLKATGLPIPLTLTRDDAPAKPDPTALLRVAQTWQVPSYQCVYVGDYLYDIQAAHNAQMPSCLFAPNNIPHYAEQADVVIRDFSQLVDALCTLDINRCRDLA</sequence>
<dbReference type="PANTHER" id="PTHR43885">
    <property type="entry name" value="HALOACID DEHALOGENASE-LIKE HYDROLASE"/>
    <property type="match status" value="1"/>
</dbReference>
<dbReference type="SUPFAM" id="SSF56784">
    <property type="entry name" value="HAD-like"/>
    <property type="match status" value="1"/>
</dbReference>
<name>A0A8I0T841_9GAMM</name>
<dbReference type="NCBIfam" id="TIGR01509">
    <property type="entry name" value="HAD-SF-IA-v3"/>
    <property type="match status" value="1"/>
</dbReference>
<dbReference type="AlphaFoldDB" id="A0A8I0T841"/>
<dbReference type="InterPro" id="IPR023214">
    <property type="entry name" value="HAD_sf"/>
</dbReference>
<dbReference type="Pfam" id="PF13419">
    <property type="entry name" value="HAD_2"/>
    <property type="match status" value="1"/>
</dbReference>
<evidence type="ECO:0000313" key="1">
    <source>
        <dbReference type="EMBL" id="MBE0348904.1"/>
    </source>
</evidence>
<dbReference type="InterPro" id="IPR041492">
    <property type="entry name" value="HAD_2"/>
</dbReference>
<organism evidence="1 2">
    <name type="scientific">Pseudoalteromonas peptidolytica F12-50-A1</name>
    <dbReference type="NCBI Taxonomy" id="1315280"/>
    <lineage>
        <taxon>Bacteria</taxon>
        <taxon>Pseudomonadati</taxon>
        <taxon>Pseudomonadota</taxon>
        <taxon>Gammaproteobacteria</taxon>
        <taxon>Alteromonadales</taxon>
        <taxon>Pseudoalteromonadaceae</taxon>
        <taxon>Pseudoalteromonas</taxon>
    </lineage>
</organism>
<dbReference type="NCBIfam" id="TIGR01549">
    <property type="entry name" value="HAD-SF-IA-v1"/>
    <property type="match status" value="1"/>
</dbReference>
<keyword evidence="2" id="KW-1185">Reference proteome</keyword>
<evidence type="ECO:0008006" key="3">
    <source>
        <dbReference type="Google" id="ProtNLM"/>
    </source>
</evidence>
<dbReference type="InterPro" id="IPR006439">
    <property type="entry name" value="HAD-SF_hydro_IA"/>
</dbReference>
<comment type="caution">
    <text evidence="1">The sequence shown here is derived from an EMBL/GenBank/DDBJ whole genome shotgun (WGS) entry which is preliminary data.</text>
</comment>
<reference evidence="1 2" key="1">
    <citation type="submission" date="2015-06" db="EMBL/GenBank/DDBJ databases">
        <title>Genome sequence of Pseudoalteromonas peptidolytica.</title>
        <authorList>
            <person name="Xie B.-B."/>
            <person name="Rong J.-C."/>
            <person name="Qin Q.-L."/>
            <person name="Zhang Y.-Z."/>
        </authorList>
    </citation>
    <scope>NUCLEOTIDE SEQUENCE [LARGE SCALE GENOMIC DNA]</scope>
    <source>
        <strain evidence="1 2">F12-50-A1</strain>
    </source>
</reference>
<dbReference type="Gene3D" id="1.10.260.80">
    <property type="match status" value="1"/>
</dbReference>
<dbReference type="EMBL" id="AQHF01000034">
    <property type="protein sequence ID" value="MBE0348904.1"/>
    <property type="molecule type" value="Genomic_DNA"/>
</dbReference>
<dbReference type="RefSeq" id="WP_147391390.1">
    <property type="nucleotide sequence ID" value="NZ_AQHF01000034.1"/>
</dbReference>
<dbReference type="SFLD" id="SFLDG01129">
    <property type="entry name" value="C1.5:_HAD__Beta-PGM__Phosphata"/>
    <property type="match status" value="1"/>
</dbReference>
<gene>
    <name evidence="1" type="ORF">PPEP_b0764</name>
</gene>
<dbReference type="InterPro" id="IPR036412">
    <property type="entry name" value="HAD-like_sf"/>
</dbReference>
<protein>
    <recommendedName>
        <fullName evidence="3">Phosphatase</fullName>
    </recommendedName>
</protein>
<proteinExistence type="predicted"/>
<evidence type="ECO:0000313" key="2">
    <source>
        <dbReference type="Proteomes" id="UP000660708"/>
    </source>
</evidence>
<dbReference type="PANTHER" id="PTHR43885:SF1">
    <property type="entry name" value="SUPERFAMILY HYDROLASE, PUTATIVE (AFU_ORTHOLOGUE AFUA_4G13290)-RELATED"/>
    <property type="match status" value="1"/>
</dbReference>
<dbReference type="Gene3D" id="3.40.50.1000">
    <property type="entry name" value="HAD superfamily/HAD-like"/>
    <property type="match status" value="1"/>
</dbReference>
<dbReference type="Proteomes" id="UP000660708">
    <property type="component" value="Unassembled WGS sequence"/>
</dbReference>